<dbReference type="SFLD" id="SFLDG01129">
    <property type="entry name" value="C1.5:_HAD__Beta-PGM__Phosphata"/>
    <property type="match status" value="1"/>
</dbReference>
<dbReference type="InterPro" id="IPR052791">
    <property type="entry name" value="SSM1_domain"/>
</dbReference>
<evidence type="ECO:0000256" key="1">
    <source>
        <dbReference type="SAM" id="MobiDB-lite"/>
    </source>
</evidence>
<dbReference type="InterPro" id="IPR023214">
    <property type="entry name" value="HAD_sf"/>
</dbReference>
<proteinExistence type="predicted"/>
<gene>
    <name evidence="2" type="ORF">D0862_11961</name>
</gene>
<reference evidence="2 3" key="1">
    <citation type="journal article" date="2018" name="BMC Genomics">
        <title>Genomic evidence for intraspecific hybridization in a clonal and extremely halotolerant yeast.</title>
        <authorList>
            <person name="Gostincar C."/>
            <person name="Stajich J.E."/>
            <person name="Zupancic J."/>
            <person name="Zalar P."/>
            <person name="Gunde-Cimerman N."/>
        </authorList>
    </citation>
    <scope>NUCLEOTIDE SEQUENCE [LARGE SCALE GENOMIC DNA]</scope>
    <source>
        <strain evidence="2 3">EXF-171</strain>
    </source>
</reference>
<dbReference type="FunFam" id="1.10.150.450:FF:000001">
    <property type="entry name" value="SDT1p Pyrimidine nucleotidase"/>
    <property type="match status" value="1"/>
</dbReference>
<dbReference type="GO" id="GO:0008252">
    <property type="term" value="F:nucleotidase activity"/>
    <property type="evidence" value="ECO:0007669"/>
    <property type="project" value="TreeGrafter"/>
</dbReference>
<organism evidence="2 3">
    <name type="scientific">Hortaea werneckii</name>
    <name type="common">Black yeast</name>
    <name type="synonym">Cladosporium werneckii</name>
    <dbReference type="NCBI Taxonomy" id="91943"/>
    <lineage>
        <taxon>Eukaryota</taxon>
        <taxon>Fungi</taxon>
        <taxon>Dikarya</taxon>
        <taxon>Ascomycota</taxon>
        <taxon>Pezizomycotina</taxon>
        <taxon>Dothideomycetes</taxon>
        <taxon>Dothideomycetidae</taxon>
        <taxon>Mycosphaerellales</taxon>
        <taxon>Teratosphaeriaceae</taxon>
        <taxon>Hortaea</taxon>
    </lineage>
</organism>
<protein>
    <recommendedName>
        <fullName evidence="4">Pyrimidine 5'-nucleotidase</fullName>
    </recommendedName>
</protein>
<dbReference type="Pfam" id="PF00702">
    <property type="entry name" value="Hydrolase"/>
    <property type="match status" value="1"/>
</dbReference>
<accession>A0A3M7F1G5</accession>
<feature type="region of interest" description="Disordered" evidence="1">
    <location>
        <begin position="1"/>
        <end position="21"/>
    </location>
</feature>
<dbReference type="PANTHER" id="PTHR47438">
    <property type="entry name" value="PHOSPHATE METABOLISM PROTEIN 8-RELATED"/>
    <property type="match status" value="1"/>
</dbReference>
<comment type="caution">
    <text evidence="2">The sequence shown here is derived from an EMBL/GenBank/DDBJ whole genome shotgun (WGS) entry which is preliminary data.</text>
</comment>
<dbReference type="Gene3D" id="1.10.150.450">
    <property type="match status" value="1"/>
</dbReference>
<dbReference type="VEuPathDB" id="FungiDB:BTJ68_08299"/>
<evidence type="ECO:0008006" key="4">
    <source>
        <dbReference type="Google" id="ProtNLM"/>
    </source>
</evidence>
<dbReference type="Gene3D" id="3.40.50.1000">
    <property type="entry name" value="HAD superfamily/HAD-like"/>
    <property type="match status" value="1"/>
</dbReference>
<dbReference type="GO" id="GO:0009166">
    <property type="term" value="P:nucleotide catabolic process"/>
    <property type="evidence" value="ECO:0007669"/>
    <property type="project" value="TreeGrafter"/>
</dbReference>
<evidence type="ECO:0000313" key="3">
    <source>
        <dbReference type="Proteomes" id="UP000281468"/>
    </source>
</evidence>
<dbReference type="InterPro" id="IPR010237">
    <property type="entry name" value="Pyr-5-nucltdase"/>
</dbReference>
<dbReference type="InterPro" id="IPR036412">
    <property type="entry name" value="HAD-like_sf"/>
</dbReference>
<dbReference type="NCBIfam" id="TIGR01993">
    <property type="entry name" value="Pyr-5-nucltdase"/>
    <property type="match status" value="1"/>
</dbReference>
<sequence length="265" mass="30007">MAHCLSPLHHPSSSASTGSMAASTQLNGAATNGTSIATPTNKKVFFFDIDNCLYPKSYQIHERMAVLIDKYFREHLAISSEDATELHQRYYKDYGLAIEGLVRHHKVDPMEYNDKVDDALPLDEIIQPNPRLRQLIEDIDRDKVKLWLFTNAYKNHGQRVIRLLGLEDLFEGMTYCDYAAGTNLLCKPRPEMYAKAMRDAGVQDVKQCYFVDDSALNARGGKEYGWKSAHLVEPSSKAPEAPVADFQISDLEELRTVFPEVFKQS</sequence>
<dbReference type="NCBIfam" id="TIGR01509">
    <property type="entry name" value="HAD-SF-IA-v3"/>
    <property type="match status" value="1"/>
</dbReference>
<dbReference type="AlphaFoldDB" id="A0A3M7F1G5"/>
<dbReference type="EMBL" id="QWIQ01000548">
    <property type="protein sequence ID" value="RMY82593.1"/>
    <property type="molecule type" value="Genomic_DNA"/>
</dbReference>
<dbReference type="Proteomes" id="UP000281468">
    <property type="component" value="Unassembled WGS sequence"/>
</dbReference>
<dbReference type="GO" id="GO:0006206">
    <property type="term" value="P:pyrimidine nucleobase metabolic process"/>
    <property type="evidence" value="ECO:0007669"/>
    <property type="project" value="TreeGrafter"/>
</dbReference>
<evidence type="ECO:0000313" key="2">
    <source>
        <dbReference type="EMBL" id="RMY82593.1"/>
    </source>
</evidence>
<dbReference type="SFLD" id="SFLDG01132">
    <property type="entry name" value="C1.5.3:_5'-Nucleotidase_Like"/>
    <property type="match status" value="1"/>
</dbReference>
<dbReference type="PANTHER" id="PTHR47438:SF1">
    <property type="entry name" value="PHOSPHATE METABOLISM PROTEIN 8-RELATED"/>
    <property type="match status" value="1"/>
</dbReference>
<name>A0A3M7F1G5_HORWE</name>
<dbReference type="InterPro" id="IPR006439">
    <property type="entry name" value="HAD-SF_hydro_IA"/>
</dbReference>
<dbReference type="SUPFAM" id="SSF56784">
    <property type="entry name" value="HAD-like"/>
    <property type="match status" value="1"/>
</dbReference>
<dbReference type="SFLD" id="SFLDS00003">
    <property type="entry name" value="Haloacid_Dehalogenase"/>
    <property type="match status" value="1"/>
</dbReference>